<dbReference type="Gene3D" id="3.90.550.10">
    <property type="entry name" value="Spore Coat Polysaccharide Biosynthesis Protein SpsA, Chain A"/>
    <property type="match status" value="1"/>
</dbReference>
<dbReference type="Proteomes" id="UP000001695">
    <property type="component" value="Chromosome"/>
</dbReference>
<dbReference type="InterPro" id="IPR029044">
    <property type="entry name" value="Nucleotide-diphossugar_trans"/>
</dbReference>
<evidence type="ECO:0000313" key="2">
    <source>
        <dbReference type="Proteomes" id="UP000001695"/>
    </source>
</evidence>
<dbReference type="RefSeq" id="WP_012383845.1">
    <property type="nucleotide sequence ID" value="NC_010581.1"/>
</dbReference>
<dbReference type="AlphaFoldDB" id="B2IH75"/>
<dbReference type="CDD" id="cd00761">
    <property type="entry name" value="Glyco_tranf_GTA_type"/>
    <property type="match status" value="1"/>
</dbReference>
<gene>
    <name evidence="1" type="ordered locus">Bind_0838</name>
</gene>
<dbReference type="eggNOG" id="COG1216">
    <property type="taxonomic scope" value="Bacteria"/>
</dbReference>
<keyword evidence="1" id="KW-0808">Transferase</keyword>
<dbReference type="SUPFAM" id="SSF53448">
    <property type="entry name" value="Nucleotide-diphospho-sugar transferases"/>
    <property type="match status" value="1"/>
</dbReference>
<dbReference type="OrthoDB" id="114108at2"/>
<keyword evidence="2" id="KW-1185">Reference proteome</keyword>
<sequence>MSGTVAQEVAANTHGQLSLGVLISTYQRPESLERCLEGLAKQTRRPDDVIVVCRTSDKATCDWLAEHWPKKPEASLVPVRMVPVVAAGLVNSRNAGLAACRTDVLAIIDDDVVPCPEWLERVGEHFTRDPNLGGLGGRDHVHDGECFDERQKAPVGILQWFGRVIGNHHLGFGEARPVHILKGANMSYRARALQGLGFDTRLRGRSTQPHDDLSFSLQVGAKGWTLLYDPAVLVYHYAGRADQRAYSAISRTVKADELRDATYNMVLAIWDHLSPARRLVFLLWSFFIGTGVEPGLLQALRYTPRFGLASWQRFFATQQGKATAVADLLFRRRQDGPRRVTKGLPSSRA</sequence>
<dbReference type="Pfam" id="PF13641">
    <property type="entry name" value="Glyco_tranf_2_3"/>
    <property type="match status" value="1"/>
</dbReference>
<organism evidence="1 2">
    <name type="scientific">Beijerinckia indica subsp. indica (strain ATCC 9039 / DSM 1715 / NCIMB 8712)</name>
    <dbReference type="NCBI Taxonomy" id="395963"/>
    <lineage>
        <taxon>Bacteria</taxon>
        <taxon>Pseudomonadati</taxon>
        <taxon>Pseudomonadota</taxon>
        <taxon>Alphaproteobacteria</taxon>
        <taxon>Hyphomicrobiales</taxon>
        <taxon>Beijerinckiaceae</taxon>
        <taxon>Beijerinckia</taxon>
    </lineage>
</organism>
<dbReference type="GO" id="GO:0016740">
    <property type="term" value="F:transferase activity"/>
    <property type="evidence" value="ECO:0007669"/>
    <property type="project" value="UniProtKB-KW"/>
</dbReference>
<dbReference type="InterPro" id="IPR050834">
    <property type="entry name" value="Glycosyltransf_2"/>
</dbReference>
<protein>
    <submittedName>
        <fullName evidence="1">Glycosyl transferase family 2</fullName>
    </submittedName>
</protein>
<dbReference type="PANTHER" id="PTHR43685">
    <property type="entry name" value="GLYCOSYLTRANSFERASE"/>
    <property type="match status" value="1"/>
</dbReference>
<dbReference type="KEGG" id="bid:Bind_0838"/>
<proteinExistence type="predicted"/>
<dbReference type="PANTHER" id="PTHR43685:SF2">
    <property type="entry name" value="GLYCOSYLTRANSFERASE 2-LIKE DOMAIN-CONTAINING PROTEIN"/>
    <property type="match status" value="1"/>
</dbReference>
<dbReference type="HOGENOM" id="CLU_905688_0_0_5"/>
<accession>B2IH75</accession>
<reference evidence="2" key="1">
    <citation type="submission" date="2008-03" db="EMBL/GenBank/DDBJ databases">
        <title>Complete sequence of chromosome of Beijerinckia indica subsp. indica ATCC 9039.</title>
        <authorList>
            <consortium name="US DOE Joint Genome Institute"/>
            <person name="Copeland A."/>
            <person name="Lucas S."/>
            <person name="Lapidus A."/>
            <person name="Glavina del Rio T."/>
            <person name="Dalin E."/>
            <person name="Tice H."/>
            <person name="Bruce D."/>
            <person name="Goodwin L."/>
            <person name="Pitluck S."/>
            <person name="LaButti K."/>
            <person name="Schmutz J."/>
            <person name="Larimer F."/>
            <person name="Land M."/>
            <person name="Hauser L."/>
            <person name="Kyrpides N."/>
            <person name="Mikhailova N."/>
            <person name="Dunfield P.F."/>
            <person name="Dedysh S.N."/>
            <person name="Liesack W."/>
            <person name="Saw J.H."/>
            <person name="Alam M."/>
            <person name="Chen Y."/>
            <person name="Murrell J.C."/>
            <person name="Richardson P."/>
        </authorList>
    </citation>
    <scope>NUCLEOTIDE SEQUENCE [LARGE SCALE GENOMIC DNA]</scope>
    <source>
        <strain evidence="2">ATCC 9039 / DSM 1715 / NCIMB 8712</strain>
    </source>
</reference>
<evidence type="ECO:0000313" key="1">
    <source>
        <dbReference type="EMBL" id="ACB94488.1"/>
    </source>
</evidence>
<name>B2IH75_BEII9</name>
<dbReference type="STRING" id="395963.Bind_0838"/>
<dbReference type="EMBL" id="CP001016">
    <property type="protein sequence ID" value="ACB94488.1"/>
    <property type="molecule type" value="Genomic_DNA"/>
</dbReference>
<dbReference type="CAZy" id="GT2">
    <property type="family name" value="Glycosyltransferase Family 2"/>
</dbReference>
<reference evidence="1 2" key="2">
    <citation type="journal article" date="2010" name="J. Bacteriol.">
        <title>Complete genome sequence of Beijerinckia indica subsp. indica.</title>
        <authorList>
            <person name="Tamas I."/>
            <person name="Dedysh S.N."/>
            <person name="Liesack W."/>
            <person name="Stott M.B."/>
            <person name="Alam M."/>
            <person name="Murrell J.C."/>
            <person name="Dunfield P.F."/>
        </authorList>
    </citation>
    <scope>NUCLEOTIDE SEQUENCE [LARGE SCALE GENOMIC DNA]</scope>
    <source>
        <strain evidence="2">ATCC 9039 / DSM 1715 / NCIMB 8712</strain>
    </source>
</reference>